<dbReference type="EMBL" id="NGJT01000001">
    <property type="protein sequence ID" value="RST96264.1"/>
    <property type="molecule type" value="Genomic_DNA"/>
</dbReference>
<evidence type="ECO:0008006" key="3">
    <source>
        <dbReference type="Google" id="ProtNLM"/>
    </source>
</evidence>
<dbReference type="InterPro" id="IPR032675">
    <property type="entry name" value="LRR_dom_sf"/>
</dbReference>
<organism evidence="1 2">
    <name type="scientific">Vagococcus bubulae</name>
    <dbReference type="NCBI Taxonomy" id="1977868"/>
    <lineage>
        <taxon>Bacteria</taxon>
        <taxon>Bacillati</taxon>
        <taxon>Bacillota</taxon>
        <taxon>Bacilli</taxon>
        <taxon>Lactobacillales</taxon>
        <taxon>Enterococcaceae</taxon>
        <taxon>Vagococcus</taxon>
    </lineage>
</organism>
<evidence type="ECO:0000313" key="1">
    <source>
        <dbReference type="EMBL" id="RST96264.1"/>
    </source>
</evidence>
<dbReference type="Proteomes" id="UP000288490">
    <property type="component" value="Unassembled WGS sequence"/>
</dbReference>
<dbReference type="Gene3D" id="3.80.10.10">
    <property type="entry name" value="Ribonuclease Inhibitor"/>
    <property type="match status" value="1"/>
</dbReference>
<gene>
    <name evidence="1" type="ORF">CBF36_00605</name>
</gene>
<dbReference type="AlphaFoldDB" id="A0A429ZRA9"/>
<reference evidence="1 2" key="1">
    <citation type="submission" date="2017-05" db="EMBL/GenBank/DDBJ databases">
        <title>Vagococcus spp. assemblies.</title>
        <authorList>
            <person name="Gulvik C.A."/>
        </authorList>
    </citation>
    <scope>NUCLEOTIDE SEQUENCE [LARGE SCALE GENOMIC DNA]</scope>
    <source>
        <strain evidence="1 2">SS1994</strain>
    </source>
</reference>
<dbReference type="SUPFAM" id="SSF52058">
    <property type="entry name" value="L domain-like"/>
    <property type="match status" value="1"/>
</dbReference>
<proteinExistence type="predicted"/>
<sequence length="221" mass="25730">MIGYEAPYENDEFKEGVYIDNNILYIITFNSMNEFIDLEKVINSLEIPLNLEGMTIYGNQEEVLNIDILKIYTNLKYIDIRNVEIRDLNWLVNLKNIEYLKISSTMGLDMKGSLYHPIRYLTKLKKLDVSFSSFSDEAIYISKDKSIFDKLFCLEYLNLRETNIKDTSFLSLIKSKSMLLNFTDNTVRLDFNQYDTIQLVTLLPASSDGSLMDISKYIGSY</sequence>
<keyword evidence="2" id="KW-1185">Reference proteome</keyword>
<comment type="caution">
    <text evidence="1">The sequence shown here is derived from an EMBL/GenBank/DDBJ whole genome shotgun (WGS) entry which is preliminary data.</text>
</comment>
<accession>A0A429ZRA9</accession>
<protein>
    <recommendedName>
        <fullName evidence="3">Leucine-rich repeat domain-containing protein</fullName>
    </recommendedName>
</protein>
<evidence type="ECO:0000313" key="2">
    <source>
        <dbReference type="Proteomes" id="UP000288490"/>
    </source>
</evidence>
<name>A0A429ZRA9_9ENTE</name>
<dbReference type="RefSeq" id="WP_125955691.1">
    <property type="nucleotide sequence ID" value="NZ_JAQEJV010000001.1"/>
</dbReference>